<dbReference type="InterPro" id="IPR012885">
    <property type="entry name" value="F-box_Sdz-33"/>
</dbReference>
<dbReference type="Pfam" id="PF00646">
    <property type="entry name" value="F-box"/>
    <property type="match status" value="1"/>
</dbReference>
<dbReference type="InterPro" id="IPR001810">
    <property type="entry name" value="F-box_dom"/>
</dbReference>
<dbReference type="Pfam" id="PF07735">
    <property type="entry name" value="FBA_2"/>
    <property type="match status" value="1"/>
</dbReference>
<protein>
    <submittedName>
        <fullName evidence="4">F-box domain-containing protein</fullName>
    </submittedName>
</protein>
<evidence type="ECO:0000313" key="4">
    <source>
        <dbReference type="WBParaSite" id="Csp11.Scaffold612.g5912.t1"/>
    </source>
</evidence>
<organism evidence="3 4">
    <name type="scientific">Caenorhabditis tropicalis</name>
    <dbReference type="NCBI Taxonomy" id="1561998"/>
    <lineage>
        <taxon>Eukaryota</taxon>
        <taxon>Metazoa</taxon>
        <taxon>Ecdysozoa</taxon>
        <taxon>Nematoda</taxon>
        <taxon>Chromadorea</taxon>
        <taxon>Rhabditida</taxon>
        <taxon>Rhabditina</taxon>
        <taxon>Rhabditomorpha</taxon>
        <taxon>Rhabditoidea</taxon>
        <taxon>Rhabditidae</taxon>
        <taxon>Peloderinae</taxon>
        <taxon>Caenorhabditis</taxon>
    </lineage>
</organism>
<keyword evidence="3" id="KW-1185">Reference proteome</keyword>
<feature type="domain" description="F-box" evidence="2">
    <location>
        <begin position="3"/>
        <end position="50"/>
    </location>
</feature>
<evidence type="ECO:0000256" key="1">
    <source>
        <dbReference type="SAM" id="SignalP"/>
    </source>
</evidence>
<dbReference type="Proteomes" id="UP000095282">
    <property type="component" value="Unplaced"/>
</dbReference>
<dbReference type="PROSITE" id="PS50181">
    <property type="entry name" value="FBOX"/>
    <property type="match status" value="1"/>
</dbReference>
<evidence type="ECO:0000313" key="3">
    <source>
        <dbReference type="Proteomes" id="UP000095282"/>
    </source>
</evidence>
<accession>A0A1I7TH93</accession>
<dbReference type="PANTHER" id="PTHR21503">
    <property type="entry name" value="F-BOX-CONTAINING HYPOTHETICAL PROTEIN C.ELEGANS"/>
    <property type="match status" value="1"/>
</dbReference>
<dbReference type="AlphaFoldDB" id="A0A1I7TH93"/>
<dbReference type="PANTHER" id="PTHR21503:SF53">
    <property type="entry name" value="F-BOX ASSOCIATED DOMAIN-CONTAINING PROTEIN-RELATED"/>
    <property type="match status" value="1"/>
</dbReference>
<keyword evidence="1" id="KW-0732">Signal</keyword>
<evidence type="ECO:0000259" key="2">
    <source>
        <dbReference type="PROSITE" id="PS50181"/>
    </source>
</evidence>
<dbReference type="WBParaSite" id="Csp11.Scaffold612.g5912.t1">
    <property type="protein sequence ID" value="Csp11.Scaffold612.g5912.t1"/>
    <property type="gene ID" value="Csp11.Scaffold612.g5912"/>
</dbReference>
<reference evidence="4" key="1">
    <citation type="submission" date="2016-11" db="UniProtKB">
        <authorList>
            <consortium name="WormBaseParasite"/>
        </authorList>
    </citation>
    <scope>IDENTIFICATION</scope>
</reference>
<feature type="chain" id="PRO_5009307605" evidence="1">
    <location>
        <begin position="20"/>
        <end position="329"/>
    </location>
</feature>
<name>A0A1I7TH93_9PELO</name>
<sequence length="329" mass="38460">MTTFPLFHLPLVAIDHVLCMMSPFDLLDLSLTSTKTKKAVKDFAKLKTKFLATLFASSDSPSISISRGLNQRLPVLETWSFTWTTDETKIGHKTEDFGVSHNVTKYSENPIGDLMKWYDYIKEVLGCPFRSIYFNLETFPNQNRLIFDWLCSHQNSFGYMRIYSKDKQQSEDIKYLFNNIRRAEELSLTGDLNEDDFHVEIPEGRNLSIQNARFINYEQLLRLKHQDIFFQYSNLTNQEINQFLKSWIACESHLDLKTIEIPTQSRNIMDFLIDIPNEVTTDPATLLKFYHRFFFTVHQAHSIHRSDGKMGSMIMTRVKDTFSLCLLVD</sequence>
<proteinExistence type="predicted"/>
<feature type="signal peptide" evidence="1">
    <location>
        <begin position="1"/>
        <end position="19"/>
    </location>
</feature>